<evidence type="ECO:0000256" key="8">
    <source>
        <dbReference type="ARBA" id="ARBA00023136"/>
    </source>
</evidence>
<dbReference type="Pfam" id="PF00858">
    <property type="entry name" value="ASC"/>
    <property type="match status" value="1"/>
</dbReference>
<keyword evidence="9 11" id="KW-0739">Sodium transport</keyword>
<sequence>MTSSTQTPKWWSLKQRWGGFVDENADDTPCEELTLGFFGGTSMHGLPRAFELTQNPIRRLFWISVVAGGLYYAAIFSRGAFEAFISYDTTYSTHTTAGIQIPQFPAISICPSYPVACTCKSWYSDLVLDNLQVTYPMLNYMCPEAISYNPGFIDANMDPVDKWRLQSPIIDFSSATAEELDLVRDSLKAWRQHKLDTAIAAFLSHSAGTDLPFSTLVGLQFSNGTNGNPMLLGGQTLGELTGVSELDNGYDLCLGAGPDAHELVGPWQWAVTDHQAELLQNITSTIEAAIAANTAVRFEKRTLYSYAKTHQTARMGLLQYLRIGPSDWTTVETTNFMHSDLGECVRIEQGVIVQKYPGKGNGVSIFGHSGSLELPLSDTYGEISAGVYIGMHARNDFFDLDDAIFVAAGTISEIRIKRHTFSRLQWPYGSKCIDEEYPEVIPLEMCLRRCQDIALATGLSCPSITDPLSCPHITQEYEWGAGTRMGERSTSDILADIASGALCKRIADYQASNVDEDLELFQMPEWAYCPLPCNETSYEVSRTSDQAWPSTAVPDLNVAVGDSMLIPAAEAGSYWTARIYFPDYNEVDYKESITTPIETLIGNLGGNFGLFLGTSIMTFLEFFEFGLVTLFRCTFCRAKAQNSKELTSV</sequence>
<comment type="similarity">
    <text evidence="11">Belongs to the amiloride-sensitive sodium channel (TC 1.A.6) family.</text>
</comment>
<proteinExistence type="inferred from homology"/>
<keyword evidence="8 12" id="KW-0472">Membrane</keyword>
<evidence type="ECO:0000256" key="12">
    <source>
        <dbReference type="SAM" id="Phobius"/>
    </source>
</evidence>
<evidence type="ECO:0000256" key="6">
    <source>
        <dbReference type="ARBA" id="ARBA00023053"/>
    </source>
</evidence>
<dbReference type="Gene3D" id="1.10.287.770">
    <property type="entry name" value="YojJ-like"/>
    <property type="match status" value="1"/>
</dbReference>
<dbReference type="GO" id="GO:0005886">
    <property type="term" value="C:plasma membrane"/>
    <property type="evidence" value="ECO:0007669"/>
    <property type="project" value="TreeGrafter"/>
</dbReference>
<evidence type="ECO:0000256" key="9">
    <source>
        <dbReference type="ARBA" id="ARBA00023201"/>
    </source>
</evidence>
<dbReference type="PANTHER" id="PTHR11690">
    <property type="entry name" value="AMILORIDE-SENSITIVE SODIUM CHANNEL-RELATED"/>
    <property type="match status" value="1"/>
</dbReference>
<dbReference type="PANTHER" id="PTHR11690:SF244">
    <property type="entry name" value="DEGENERIN LIKE"/>
    <property type="match status" value="1"/>
</dbReference>
<accession>A0A7S2BU20</accession>
<feature type="transmembrane region" description="Helical" evidence="12">
    <location>
        <begin position="60"/>
        <end position="81"/>
    </location>
</feature>
<dbReference type="GO" id="GO:0015280">
    <property type="term" value="F:ligand-gated sodium channel activity"/>
    <property type="evidence" value="ECO:0007669"/>
    <property type="project" value="TreeGrafter"/>
</dbReference>
<keyword evidence="5 12" id="KW-1133">Transmembrane helix</keyword>
<evidence type="ECO:0000256" key="1">
    <source>
        <dbReference type="ARBA" id="ARBA00004141"/>
    </source>
</evidence>
<evidence type="ECO:0000256" key="10">
    <source>
        <dbReference type="ARBA" id="ARBA00023303"/>
    </source>
</evidence>
<keyword evidence="6" id="KW-0915">Sodium</keyword>
<keyword evidence="3 11" id="KW-0894">Sodium channel</keyword>
<evidence type="ECO:0000256" key="4">
    <source>
        <dbReference type="ARBA" id="ARBA00022692"/>
    </source>
</evidence>
<dbReference type="EMBL" id="HBGU01007509">
    <property type="protein sequence ID" value="CAD9406842.1"/>
    <property type="molecule type" value="Transcribed_RNA"/>
</dbReference>
<gene>
    <name evidence="13" type="ORF">CBRE1094_LOCUS4115</name>
</gene>
<comment type="subcellular location">
    <subcellularLocation>
        <location evidence="1">Membrane</location>
        <topology evidence="1">Multi-pass membrane protein</topology>
    </subcellularLocation>
</comment>
<dbReference type="PRINTS" id="PR01078">
    <property type="entry name" value="AMINACHANNEL"/>
</dbReference>
<evidence type="ECO:0000313" key="13">
    <source>
        <dbReference type="EMBL" id="CAD9406842.1"/>
    </source>
</evidence>
<dbReference type="InterPro" id="IPR001873">
    <property type="entry name" value="ENaC"/>
</dbReference>
<evidence type="ECO:0000256" key="2">
    <source>
        <dbReference type="ARBA" id="ARBA00022448"/>
    </source>
</evidence>
<reference evidence="13" key="1">
    <citation type="submission" date="2021-01" db="EMBL/GenBank/DDBJ databases">
        <authorList>
            <person name="Corre E."/>
            <person name="Pelletier E."/>
            <person name="Niang G."/>
            <person name="Scheremetjew M."/>
            <person name="Finn R."/>
            <person name="Kale V."/>
            <person name="Holt S."/>
            <person name="Cochrane G."/>
            <person name="Meng A."/>
            <person name="Brown T."/>
            <person name="Cohen L."/>
        </authorList>
    </citation>
    <scope>NUCLEOTIDE SEQUENCE</scope>
    <source>
        <strain evidence="13">UTEX LB 985</strain>
    </source>
</reference>
<keyword evidence="7 11" id="KW-0406">Ion transport</keyword>
<keyword evidence="4 11" id="KW-0812">Transmembrane</keyword>
<organism evidence="13">
    <name type="scientific">Haptolina brevifila</name>
    <dbReference type="NCBI Taxonomy" id="156173"/>
    <lineage>
        <taxon>Eukaryota</taxon>
        <taxon>Haptista</taxon>
        <taxon>Haptophyta</taxon>
        <taxon>Prymnesiophyceae</taxon>
        <taxon>Prymnesiales</taxon>
        <taxon>Prymnesiaceae</taxon>
        <taxon>Haptolina</taxon>
    </lineage>
</organism>
<evidence type="ECO:0000256" key="5">
    <source>
        <dbReference type="ARBA" id="ARBA00022989"/>
    </source>
</evidence>
<keyword evidence="2 11" id="KW-0813">Transport</keyword>
<name>A0A7S2BU20_9EUKA</name>
<protein>
    <submittedName>
        <fullName evidence="13">Uncharacterized protein</fullName>
    </submittedName>
</protein>
<dbReference type="AlphaFoldDB" id="A0A7S2BU20"/>
<evidence type="ECO:0000256" key="3">
    <source>
        <dbReference type="ARBA" id="ARBA00022461"/>
    </source>
</evidence>
<keyword evidence="10 11" id="KW-0407">Ion channel</keyword>
<evidence type="ECO:0000256" key="7">
    <source>
        <dbReference type="ARBA" id="ARBA00023065"/>
    </source>
</evidence>
<evidence type="ECO:0000256" key="11">
    <source>
        <dbReference type="RuleBase" id="RU000679"/>
    </source>
</evidence>